<dbReference type="PANTHER" id="PTHR12526:SF630">
    <property type="entry name" value="GLYCOSYLTRANSFERASE"/>
    <property type="match status" value="1"/>
</dbReference>
<dbReference type="Pfam" id="PF13439">
    <property type="entry name" value="Glyco_transf_4"/>
    <property type="match status" value="1"/>
</dbReference>
<gene>
    <name evidence="3" type="ORF">FR932_21185</name>
</gene>
<dbReference type="KEGG" id="mmaa:FR932_21185"/>
<dbReference type="Proteomes" id="UP000327424">
    <property type="component" value="Chromosome"/>
</dbReference>
<reference evidence="3 4" key="1">
    <citation type="submission" date="2019-09" db="EMBL/GenBank/DDBJ databases">
        <title>Hybrid Assembly of the complete Genome of the Deep-Sea Bacterium Moritella marina from long Nanopore and Illumina reads.</title>
        <authorList>
            <person name="Magin S."/>
            <person name="Georgoulis A."/>
            <person name="Papadimitriou K."/>
            <person name="Iliakis G."/>
            <person name="Vorgias C.E."/>
        </authorList>
    </citation>
    <scope>NUCLEOTIDE SEQUENCE [LARGE SCALE GENOMIC DNA]</scope>
    <source>
        <strain evidence="3 4">MP-1</strain>
    </source>
</reference>
<dbReference type="Pfam" id="PF00534">
    <property type="entry name" value="Glycos_transf_1"/>
    <property type="match status" value="1"/>
</dbReference>
<dbReference type="GO" id="GO:1901135">
    <property type="term" value="P:carbohydrate derivative metabolic process"/>
    <property type="evidence" value="ECO:0007669"/>
    <property type="project" value="UniProtKB-ARBA"/>
</dbReference>
<keyword evidence="4" id="KW-1185">Reference proteome</keyword>
<proteinExistence type="predicted"/>
<evidence type="ECO:0000259" key="2">
    <source>
        <dbReference type="Pfam" id="PF13439"/>
    </source>
</evidence>
<name>A0A5J6WRS8_MORMI</name>
<feature type="domain" description="Glycosyltransferase subfamily 4-like N-terminal" evidence="2">
    <location>
        <begin position="16"/>
        <end position="178"/>
    </location>
</feature>
<dbReference type="GO" id="GO:0016757">
    <property type="term" value="F:glycosyltransferase activity"/>
    <property type="evidence" value="ECO:0007669"/>
    <property type="project" value="InterPro"/>
</dbReference>
<dbReference type="Gene3D" id="3.40.50.2000">
    <property type="entry name" value="Glycogen Phosphorylase B"/>
    <property type="match status" value="2"/>
</dbReference>
<dbReference type="OrthoDB" id="9768937at2"/>
<dbReference type="InterPro" id="IPR028098">
    <property type="entry name" value="Glyco_trans_4-like_N"/>
</dbReference>
<feature type="domain" description="Glycosyl transferase family 1" evidence="1">
    <location>
        <begin position="190"/>
        <end position="348"/>
    </location>
</feature>
<dbReference type="SUPFAM" id="SSF53756">
    <property type="entry name" value="UDP-Glycosyltransferase/glycogen phosphorylase"/>
    <property type="match status" value="1"/>
</dbReference>
<keyword evidence="3" id="KW-0808">Transferase</keyword>
<protein>
    <submittedName>
        <fullName evidence="3">Glycosyltransferase family 4 protein</fullName>
    </submittedName>
</protein>
<dbReference type="PANTHER" id="PTHR12526">
    <property type="entry name" value="GLYCOSYLTRANSFERASE"/>
    <property type="match status" value="1"/>
</dbReference>
<evidence type="ECO:0000259" key="1">
    <source>
        <dbReference type="Pfam" id="PF00534"/>
    </source>
</evidence>
<dbReference type="RefSeq" id="WP_019440364.1">
    <property type="nucleotide sequence ID" value="NZ_ALOE01000007.1"/>
</dbReference>
<dbReference type="AlphaFoldDB" id="A0A5J6WRS8"/>
<evidence type="ECO:0000313" key="3">
    <source>
        <dbReference type="EMBL" id="QFI40134.1"/>
    </source>
</evidence>
<dbReference type="CDD" id="cd03808">
    <property type="entry name" value="GT4_CapM-like"/>
    <property type="match status" value="1"/>
</dbReference>
<accession>A0A5J6WRS8</accession>
<organism evidence="3 4">
    <name type="scientific">Moritella marina ATCC 15381</name>
    <dbReference type="NCBI Taxonomy" id="1202962"/>
    <lineage>
        <taxon>Bacteria</taxon>
        <taxon>Pseudomonadati</taxon>
        <taxon>Pseudomonadota</taxon>
        <taxon>Gammaproteobacteria</taxon>
        <taxon>Alteromonadales</taxon>
        <taxon>Moritellaceae</taxon>
        <taxon>Moritella</taxon>
    </lineage>
</organism>
<sequence length="372" mass="41514">MKNKKILIVITRGDEIGGAQTHVIDLATSLSKLGHDVTVAAGSDGVLFQNFDNTKIKCHIFDNLKRSISILKDFKAYREIEALILNDGFDFVASHSSKAGILTRLVCFNHNVSNSFTVHGWSFTDGVSRLKKIIYTAIELFMVRYSDRTICVSSFDQKLGISHNILSENNSTVIHNGVHNNNNFIETNVKIKNKSSFKFVMVARFCEQKDHSSVIKAISLIKDIDIKVDFIGAGNDNKLKELSLELGVVDKINFLGQIDRSHVEKKLIDYDAFLLISNWEGFPISIVEALSAGLPVIASDVGGCSEAITDGYNGYLVERSDYNDLSYKIRMLCESSTLRLDMSINARHSYEDSFTVDKMIDKTIKCYGLDVA</sequence>
<evidence type="ECO:0000313" key="4">
    <source>
        <dbReference type="Proteomes" id="UP000327424"/>
    </source>
</evidence>
<dbReference type="InterPro" id="IPR001296">
    <property type="entry name" value="Glyco_trans_1"/>
</dbReference>
<dbReference type="EMBL" id="CP044399">
    <property type="protein sequence ID" value="QFI40134.1"/>
    <property type="molecule type" value="Genomic_DNA"/>
</dbReference>